<comment type="caution">
    <text evidence="1">The sequence shown here is derived from an EMBL/GenBank/DDBJ whole genome shotgun (WGS) entry which is preliminary data.</text>
</comment>
<dbReference type="InterPro" id="IPR045738">
    <property type="entry name" value="DUF6088"/>
</dbReference>
<name>A0ABU9UPD8_9GAMM</name>
<dbReference type="Pfam" id="PF19570">
    <property type="entry name" value="DUF6088"/>
    <property type="match status" value="1"/>
</dbReference>
<dbReference type="RefSeq" id="WP_012196480.1">
    <property type="nucleotide sequence ID" value="NZ_JAUOEV010000008.1"/>
</dbReference>
<evidence type="ECO:0000313" key="2">
    <source>
        <dbReference type="Proteomes" id="UP001489333"/>
    </source>
</evidence>
<organism evidence="1 2">
    <name type="scientific">Shewanella vaxholmensis</name>
    <dbReference type="NCBI Taxonomy" id="3063535"/>
    <lineage>
        <taxon>Bacteria</taxon>
        <taxon>Pseudomonadati</taxon>
        <taxon>Pseudomonadota</taxon>
        <taxon>Gammaproteobacteria</taxon>
        <taxon>Alteromonadales</taxon>
        <taxon>Shewanellaceae</taxon>
        <taxon>Shewanella</taxon>
    </lineage>
</organism>
<reference evidence="1 2" key="1">
    <citation type="submission" date="2024-04" db="EMBL/GenBank/DDBJ databases">
        <title>Novel Shewanella species isolated from Baltic Sea sediments.</title>
        <authorList>
            <person name="Martin-Rodriguez A.J."/>
            <person name="Fernandez-Juarez V."/>
            <person name="Valeriano V.D."/>
            <person name="Mihindukulasooriya I."/>
            <person name="Ceresnova L."/>
            <person name="Joffre E."/>
            <person name="Jensie-Markopoulos S."/>
            <person name="Moore E.R.B."/>
            <person name="Sjoling A."/>
        </authorList>
    </citation>
    <scope>NUCLEOTIDE SEQUENCE [LARGE SCALE GENOMIC DNA]</scope>
    <source>
        <strain evidence="1 2">VAX-SP0-0CM-1</strain>
    </source>
</reference>
<dbReference type="GeneID" id="11770420"/>
<proteinExistence type="predicted"/>
<gene>
    <name evidence="1" type="ORF">AAGS29_05145</name>
</gene>
<keyword evidence="2" id="KW-1185">Reference proteome</keyword>
<accession>A0ABU9UPD8</accession>
<sequence>MSYNKVTSIISVRIKALSVSALVANRLSRMKRGVPFSIENFYSLGTTTSVQKAMSRLAQTGEVVRVAKGFYSRPKPLPSIPSIKITAKAEDVAQTWARTHHYKIAPQGLESAYRLGMQTQAPVKAVYWTTGPSREFHVGHQTVQVKHTTETKLQWINKPEGTLLRGLLSLSPEHTSVATLLMAIKRLNLLENEAIEVIRKLSNSPILKMWHSKLHQLESNLR</sequence>
<evidence type="ECO:0000313" key="1">
    <source>
        <dbReference type="EMBL" id="MEM6248000.1"/>
    </source>
</evidence>
<protein>
    <submittedName>
        <fullName evidence="1">DUF6088 family protein</fullName>
    </submittedName>
</protein>
<dbReference type="Proteomes" id="UP001489333">
    <property type="component" value="Unassembled WGS sequence"/>
</dbReference>
<dbReference type="EMBL" id="JBCHKU010000005">
    <property type="protein sequence ID" value="MEM6248000.1"/>
    <property type="molecule type" value="Genomic_DNA"/>
</dbReference>